<feature type="region of interest" description="Disordered" evidence="1">
    <location>
        <begin position="29"/>
        <end position="103"/>
    </location>
</feature>
<proteinExistence type="predicted"/>
<feature type="compositionally biased region" description="Polar residues" evidence="1">
    <location>
        <begin position="91"/>
        <end position="103"/>
    </location>
</feature>
<name>A0ABD0KT62_9CAEN</name>
<protein>
    <submittedName>
        <fullName evidence="2">Uncharacterized protein</fullName>
    </submittedName>
</protein>
<evidence type="ECO:0000256" key="1">
    <source>
        <dbReference type="SAM" id="MobiDB-lite"/>
    </source>
</evidence>
<feature type="compositionally biased region" description="Basic and acidic residues" evidence="1">
    <location>
        <begin position="75"/>
        <end position="89"/>
    </location>
</feature>
<sequence>MKNKAGIFRPPRMLVNSFETSKETHFIADRNSSIGTSSPGANGLQTASGNLPSVTFPLRPSVQAQSRDPQGTSEGRSDTRDILTRDKVETGPTSERAGTNLQPALSRTTRRKLDYGGLGGYCRFGVISHAAGQDACAIRRLLCADRQTSGVAGEDEK</sequence>
<feature type="compositionally biased region" description="Polar residues" evidence="1">
    <location>
        <begin position="62"/>
        <end position="74"/>
    </location>
</feature>
<dbReference type="AlphaFoldDB" id="A0ABD0KT62"/>
<evidence type="ECO:0000313" key="3">
    <source>
        <dbReference type="Proteomes" id="UP001519460"/>
    </source>
</evidence>
<organism evidence="2 3">
    <name type="scientific">Batillaria attramentaria</name>
    <dbReference type="NCBI Taxonomy" id="370345"/>
    <lineage>
        <taxon>Eukaryota</taxon>
        <taxon>Metazoa</taxon>
        <taxon>Spiralia</taxon>
        <taxon>Lophotrochozoa</taxon>
        <taxon>Mollusca</taxon>
        <taxon>Gastropoda</taxon>
        <taxon>Caenogastropoda</taxon>
        <taxon>Sorbeoconcha</taxon>
        <taxon>Cerithioidea</taxon>
        <taxon>Batillariidae</taxon>
        <taxon>Batillaria</taxon>
    </lineage>
</organism>
<gene>
    <name evidence="2" type="ORF">BaRGS_00018382</name>
</gene>
<dbReference type="EMBL" id="JACVVK020000127">
    <property type="protein sequence ID" value="KAK7490403.1"/>
    <property type="molecule type" value="Genomic_DNA"/>
</dbReference>
<comment type="caution">
    <text evidence="2">The sequence shown here is derived from an EMBL/GenBank/DDBJ whole genome shotgun (WGS) entry which is preliminary data.</text>
</comment>
<dbReference type="Proteomes" id="UP001519460">
    <property type="component" value="Unassembled WGS sequence"/>
</dbReference>
<evidence type="ECO:0000313" key="2">
    <source>
        <dbReference type="EMBL" id="KAK7490403.1"/>
    </source>
</evidence>
<reference evidence="2 3" key="1">
    <citation type="journal article" date="2023" name="Sci. Data">
        <title>Genome assembly of the Korean intertidal mud-creeper Batillaria attramentaria.</title>
        <authorList>
            <person name="Patra A.K."/>
            <person name="Ho P.T."/>
            <person name="Jun S."/>
            <person name="Lee S.J."/>
            <person name="Kim Y."/>
            <person name="Won Y.J."/>
        </authorList>
    </citation>
    <scope>NUCLEOTIDE SEQUENCE [LARGE SCALE GENOMIC DNA]</scope>
    <source>
        <strain evidence="2">Wonlab-2016</strain>
    </source>
</reference>
<accession>A0ABD0KT62</accession>
<feature type="compositionally biased region" description="Polar residues" evidence="1">
    <location>
        <begin position="30"/>
        <end position="53"/>
    </location>
</feature>
<keyword evidence="3" id="KW-1185">Reference proteome</keyword>